<dbReference type="Proteomes" id="UP000323257">
    <property type="component" value="Unassembled WGS sequence"/>
</dbReference>
<evidence type="ECO:0008006" key="4">
    <source>
        <dbReference type="Google" id="ProtNLM"/>
    </source>
</evidence>
<accession>A0A5S5C7L7</accession>
<dbReference type="SUPFAM" id="SSF48452">
    <property type="entry name" value="TPR-like"/>
    <property type="match status" value="1"/>
</dbReference>
<evidence type="ECO:0000313" key="2">
    <source>
        <dbReference type="EMBL" id="TYP74598.1"/>
    </source>
</evidence>
<dbReference type="OrthoDB" id="1947780at2"/>
<name>A0A5S5C7L7_9BACL</name>
<dbReference type="GO" id="GO:0030246">
    <property type="term" value="F:carbohydrate binding"/>
    <property type="evidence" value="ECO:0007669"/>
    <property type="project" value="InterPro"/>
</dbReference>
<gene>
    <name evidence="2" type="ORF">BCM02_105142</name>
</gene>
<keyword evidence="1" id="KW-0175">Coiled coil</keyword>
<evidence type="ECO:0000256" key="1">
    <source>
        <dbReference type="SAM" id="Coils"/>
    </source>
</evidence>
<comment type="caution">
    <text evidence="2">The sequence shown here is derived from an EMBL/GenBank/DDBJ whole genome shotgun (WGS) entry which is preliminary data.</text>
</comment>
<dbReference type="InterPro" id="IPR011990">
    <property type="entry name" value="TPR-like_helical_dom_sf"/>
</dbReference>
<reference evidence="2 3" key="1">
    <citation type="submission" date="2019-07" db="EMBL/GenBank/DDBJ databases">
        <title>Genomic Encyclopedia of Type Strains, Phase III (KMG-III): the genomes of soil and plant-associated and newly described type strains.</title>
        <authorList>
            <person name="Whitman W."/>
        </authorList>
    </citation>
    <scope>NUCLEOTIDE SEQUENCE [LARGE SCALE GENOMIC DNA]</scope>
    <source>
        <strain evidence="2 3">BL24</strain>
    </source>
</reference>
<dbReference type="PROSITE" id="PS51257">
    <property type="entry name" value="PROKAR_LIPOPROTEIN"/>
    <property type="match status" value="1"/>
</dbReference>
<sequence length="759" mass="84651">MRIRVKIKHLVFAAASIVILLACYFTVIDPALNRYAAKQTIERGGVPAKEALLARFANAKDGQEQWELTRTYILGDGSDSIVHGFDVRIGPGTSQSGGSADRKQPRLTWEEKLPYLQSYAENGPSGGDLYSAVKQLVLYYNSTGQPELALRVLKSGRARTTNPWESVRYGIDQAKQLVSMNRYEEASEMLEEILSSSEKTRDYTVLQQVTALQAAMLLREGNLEEAIAKVKADEEDYKRELEKLDPAAADAKNSQVDHQMESLQGLTDQLESMRNEQGSQLRLSSVSGTVKRSDGKPMGQIGVYLRQEAAVFHSVIEEEPYQVLTDAEGRFAFSDVIPGYYQLFIGLDYEQIDGWAWPTRANEWIEVKSGESLSRSVTLEPLITIVGPVNNEPTTGNAIHFEWEPVDGAAYYELSGYVHIGGSSSGTLIRGRIKDHQADVPLTELEASGGGIQYKSVDGTVGGKQIPDPISLLGYAYPAGKFSWSVEAYRADGTMISRSNGYRLNTDTVGELPFFRLSGRPLTEADRLLLADKFDEALTAYKKAADANAEDTHSLRMIMRVYDAKSSMDRQSTDEAAMMPYLKRLYALVPSGQYLFRLFEYEAGARDWAEAEKYYASYVAHNPEKDHSYADAIYAGGLLEQGKYAEARELLLASVQVDGSHRFVGDLLAAELLLTDGFESAIELATRYPEHEFGQTMTNWLALVRAMKQEAEGKPDYQSHLRQAIEWHYSGNGAILKSWQDESKEKAMNDFLRRLEEVD</sequence>
<evidence type="ECO:0000313" key="3">
    <source>
        <dbReference type="Proteomes" id="UP000323257"/>
    </source>
</evidence>
<dbReference type="RefSeq" id="WP_148929848.1">
    <property type="nucleotide sequence ID" value="NZ_VNHS01000005.1"/>
</dbReference>
<feature type="coiled-coil region" evidence="1">
    <location>
        <begin position="180"/>
        <end position="276"/>
    </location>
</feature>
<dbReference type="SUPFAM" id="SSF49452">
    <property type="entry name" value="Starch-binding domain-like"/>
    <property type="match status" value="1"/>
</dbReference>
<protein>
    <recommendedName>
        <fullName evidence="4">Carboxypeptidase family protein</fullName>
    </recommendedName>
</protein>
<dbReference type="Gene3D" id="1.25.40.10">
    <property type="entry name" value="Tetratricopeptide repeat domain"/>
    <property type="match status" value="2"/>
</dbReference>
<dbReference type="InterPro" id="IPR013784">
    <property type="entry name" value="Carb-bd-like_fold"/>
</dbReference>
<organism evidence="2 3">
    <name type="scientific">Paenibacillus methanolicus</name>
    <dbReference type="NCBI Taxonomy" id="582686"/>
    <lineage>
        <taxon>Bacteria</taxon>
        <taxon>Bacillati</taxon>
        <taxon>Bacillota</taxon>
        <taxon>Bacilli</taxon>
        <taxon>Bacillales</taxon>
        <taxon>Paenibacillaceae</taxon>
        <taxon>Paenibacillus</taxon>
    </lineage>
</organism>
<dbReference type="AlphaFoldDB" id="A0A5S5C7L7"/>
<keyword evidence="3" id="KW-1185">Reference proteome</keyword>
<proteinExistence type="predicted"/>
<dbReference type="EMBL" id="VNHS01000005">
    <property type="protein sequence ID" value="TYP74598.1"/>
    <property type="molecule type" value="Genomic_DNA"/>
</dbReference>